<feature type="active site" evidence="8">
    <location>
        <position position="174"/>
    </location>
</feature>
<keyword evidence="6 8" id="KW-0378">Hydrolase</keyword>
<evidence type="ECO:0000313" key="12">
    <source>
        <dbReference type="Proteomes" id="UP001302274"/>
    </source>
</evidence>
<proteinExistence type="inferred from homology"/>
<dbReference type="EMBL" id="JAYGJQ010000001">
    <property type="protein sequence ID" value="MEA9356434.1"/>
    <property type="molecule type" value="Genomic_DNA"/>
</dbReference>
<dbReference type="SUPFAM" id="SSF69065">
    <property type="entry name" value="RNase III domain-like"/>
    <property type="match status" value="1"/>
</dbReference>
<keyword evidence="7 8" id="KW-0694">RNA-binding</keyword>
<comment type="caution">
    <text evidence="11">The sequence shown here is derived from an EMBL/GenBank/DDBJ whole genome shotgun (WGS) entry which is preliminary data.</text>
</comment>
<keyword evidence="5 8" id="KW-0255">Endonuclease</keyword>
<feature type="active site" evidence="8">
    <location>
        <position position="102"/>
    </location>
</feature>
<dbReference type="Pfam" id="PF14622">
    <property type="entry name" value="Ribonucleas_3_3"/>
    <property type="match status" value="1"/>
</dbReference>
<evidence type="ECO:0000259" key="10">
    <source>
        <dbReference type="PROSITE" id="PS50142"/>
    </source>
</evidence>
<dbReference type="PROSITE" id="PS50142">
    <property type="entry name" value="RNASE_3_2"/>
    <property type="match status" value="1"/>
</dbReference>
<dbReference type="PANTHER" id="PTHR11207:SF0">
    <property type="entry name" value="RIBONUCLEASE 3"/>
    <property type="match status" value="1"/>
</dbReference>
<dbReference type="Proteomes" id="UP001302274">
    <property type="component" value="Unassembled WGS sequence"/>
</dbReference>
<evidence type="ECO:0000256" key="5">
    <source>
        <dbReference type="ARBA" id="ARBA00022759"/>
    </source>
</evidence>
<comment type="cofactor">
    <cofactor evidence="8">
        <name>Mg(2+)</name>
        <dbReference type="ChEBI" id="CHEBI:18420"/>
    </cofactor>
</comment>
<keyword evidence="3 8" id="KW-0507">mRNA processing</keyword>
<gene>
    <name evidence="8 11" type="primary">rnc</name>
    <name evidence="11" type="ORF">SHI21_09480</name>
</gene>
<dbReference type="InterPro" id="IPR000999">
    <property type="entry name" value="RNase_III_dom"/>
</dbReference>
<evidence type="ECO:0000259" key="9">
    <source>
        <dbReference type="PROSITE" id="PS50137"/>
    </source>
</evidence>
<keyword evidence="8" id="KW-0479">Metal-binding</keyword>
<comment type="catalytic activity">
    <reaction evidence="1 8">
        <text>Endonucleolytic cleavage to 5'-phosphomonoester.</text>
        <dbReference type="EC" id="3.1.26.3"/>
    </reaction>
</comment>
<feature type="domain" description="DRBM" evidence="9">
    <location>
        <begin position="220"/>
        <end position="286"/>
    </location>
</feature>
<feature type="binding site" evidence="8">
    <location>
        <position position="174"/>
    </location>
    <ligand>
        <name>Mg(2+)</name>
        <dbReference type="ChEBI" id="CHEBI:18420"/>
    </ligand>
</feature>
<sequence>MSFPVQETTFNSANQADGAVHFSDTQAWLNALYTEASLKKFDQNELYHIISSEINFETLEQNINYKFQDKKNLILALMQSTFCYEMKDPNLQSNERLEFLGDSLINFIVGKNLFHKYLSNNEGDLSKLRGALVNEEKLATLARTISLGPYIFLGKGELKSAGNDKDSILADTFEALFAAIYFDCGNQVEVLERTFTHIVILFEKKHTKDFYSMDQLEVFDTKSKLQELTMASHGLFPTYRSIELPNNGGFTVEIWLGQKKLAEMTGPSKKKIEKLLAKKIIDEKLY</sequence>
<dbReference type="NCBIfam" id="TIGR02191">
    <property type="entry name" value="RNaseIII"/>
    <property type="match status" value="1"/>
</dbReference>
<dbReference type="InterPro" id="IPR036389">
    <property type="entry name" value="RNase_III_sf"/>
</dbReference>
<dbReference type="InterPro" id="IPR014720">
    <property type="entry name" value="dsRBD_dom"/>
</dbReference>
<dbReference type="SMART" id="SM00535">
    <property type="entry name" value="RIBOc"/>
    <property type="match status" value="1"/>
</dbReference>
<protein>
    <recommendedName>
        <fullName evidence="8">Ribonuclease 3</fullName>
        <ecNumber evidence="8">3.1.26.3</ecNumber>
    </recommendedName>
    <alternativeName>
        <fullName evidence="8">Ribonuclease III</fullName>
        <shortName evidence="8">RNase III</shortName>
    </alternativeName>
</protein>
<evidence type="ECO:0000256" key="7">
    <source>
        <dbReference type="ARBA" id="ARBA00022884"/>
    </source>
</evidence>
<evidence type="ECO:0000256" key="8">
    <source>
        <dbReference type="HAMAP-Rule" id="MF_00104"/>
    </source>
</evidence>
<comment type="subcellular location">
    <subcellularLocation>
        <location evidence="8">Cytoplasm</location>
    </subcellularLocation>
</comment>
<dbReference type="PROSITE" id="PS50137">
    <property type="entry name" value="DS_RBD"/>
    <property type="match status" value="1"/>
</dbReference>
<dbReference type="CDD" id="cd00593">
    <property type="entry name" value="RIBOc"/>
    <property type="match status" value="1"/>
</dbReference>
<dbReference type="InterPro" id="IPR011907">
    <property type="entry name" value="RNase_III"/>
</dbReference>
<keyword evidence="8" id="KW-0819">tRNA processing</keyword>
<dbReference type="PROSITE" id="PS00517">
    <property type="entry name" value="RNASE_3_1"/>
    <property type="match status" value="1"/>
</dbReference>
<feature type="binding site" evidence="8">
    <location>
        <position position="171"/>
    </location>
    <ligand>
        <name>Mg(2+)</name>
        <dbReference type="ChEBI" id="CHEBI:18420"/>
    </ligand>
</feature>
<dbReference type="Gene3D" id="3.30.160.20">
    <property type="match status" value="1"/>
</dbReference>
<keyword evidence="8" id="KW-0963">Cytoplasm</keyword>
<evidence type="ECO:0000256" key="2">
    <source>
        <dbReference type="ARBA" id="ARBA00010183"/>
    </source>
</evidence>
<evidence type="ECO:0000313" key="11">
    <source>
        <dbReference type="EMBL" id="MEA9356434.1"/>
    </source>
</evidence>
<feature type="domain" description="RNase III" evidence="10">
    <location>
        <begin position="56"/>
        <end position="185"/>
    </location>
</feature>
<keyword evidence="12" id="KW-1185">Reference proteome</keyword>
<keyword evidence="8" id="KW-0698">rRNA processing</keyword>
<dbReference type="PANTHER" id="PTHR11207">
    <property type="entry name" value="RIBONUCLEASE III"/>
    <property type="match status" value="1"/>
</dbReference>
<dbReference type="HAMAP" id="MF_00104">
    <property type="entry name" value="RNase_III"/>
    <property type="match status" value="1"/>
</dbReference>
<keyword evidence="4 8" id="KW-0540">Nuclease</keyword>
<comment type="similarity">
    <text evidence="2">Belongs to the ribonuclease III family.</text>
</comment>
<dbReference type="SUPFAM" id="SSF54768">
    <property type="entry name" value="dsRNA-binding domain-like"/>
    <property type="match status" value="1"/>
</dbReference>
<comment type="subunit">
    <text evidence="8">Homodimer.</text>
</comment>
<evidence type="ECO:0000256" key="1">
    <source>
        <dbReference type="ARBA" id="ARBA00000109"/>
    </source>
</evidence>
<dbReference type="Gene3D" id="1.10.1520.10">
    <property type="entry name" value="Ribonuclease III domain"/>
    <property type="match status" value="1"/>
</dbReference>
<name>A0ABU5VTR5_9BACT</name>
<feature type="binding site" evidence="8">
    <location>
        <position position="98"/>
    </location>
    <ligand>
        <name>Mg(2+)</name>
        <dbReference type="ChEBI" id="CHEBI:18420"/>
    </ligand>
</feature>
<dbReference type="GO" id="GO:0004525">
    <property type="term" value="F:ribonuclease III activity"/>
    <property type="evidence" value="ECO:0007669"/>
    <property type="project" value="UniProtKB-EC"/>
</dbReference>
<organism evidence="11 12">
    <name type="scientific">Bacteriovorax antarcticus</name>
    <dbReference type="NCBI Taxonomy" id="3088717"/>
    <lineage>
        <taxon>Bacteria</taxon>
        <taxon>Pseudomonadati</taxon>
        <taxon>Bdellovibrionota</taxon>
        <taxon>Bacteriovoracia</taxon>
        <taxon>Bacteriovoracales</taxon>
        <taxon>Bacteriovoracaceae</taxon>
        <taxon>Bacteriovorax</taxon>
    </lineage>
</organism>
<dbReference type="RefSeq" id="WP_323576130.1">
    <property type="nucleotide sequence ID" value="NZ_JAYGJQ010000001.1"/>
</dbReference>
<reference evidence="11 12" key="1">
    <citation type="submission" date="2023-11" db="EMBL/GenBank/DDBJ databases">
        <title>A Novel Polar Bacteriovorax (B. antarcticus) Isolated from the Biocrust in Antarctica.</title>
        <authorList>
            <person name="Mun W."/>
            <person name="Choi S.Y."/>
            <person name="Mitchell R.J."/>
        </authorList>
    </citation>
    <scope>NUCLEOTIDE SEQUENCE [LARGE SCALE GENOMIC DNA]</scope>
    <source>
        <strain evidence="11 12">PP10</strain>
    </source>
</reference>
<keyword evidence="8" id="KW-0699">rRNA-binding</keyword>
<accession>A0ABU5VTR5</accession>
<evidence type="ECO:0000256" key="6">
    <source>
        <dbReference type="ARBA" id="ARBA00022801"/>
    </source>
</evidence>
<dbReference type="EC" id="3.1.26.3" evidence="8"/>
<evidence type="ECO:0000256" key="4">
    <source>
        <dbReference type="ARBA" id="ARBA00022722"/>
    </source>
</evidence>
<keyword evidence="8" id="KW-0460">Magnesium</keyword>
<comment type="function">
    <text evidence="8">Digests double-stranded RNA. Involved in the processing of primary rRNA transcript to yield the immediate precursors to the large and small rRNAs (23S and 16S). Processes some mRNAs, and tRNAs when they are encoded in the rRNA operon. Processes pre-crRNA and tracrRNA of type II CRISPR loci if present in the organism.</text>
</comment>
<evidence type="ECO:0000256" key="3">
    <source>
        <dbReference type="ARBA" id="ARBA00022664"/>
    </source>
</evidence>